<accession>A0A6A4VSL8</accession>
<feature type="transmembrane region" description="Helical" evidence="5">
    <location>
        <begin position="562"/>
        <end position="584"/>
    </location>
</feature>
<dbReference type="CDD" id="cd00063">
    <property type="entry name" value="FN3"/>
    <property type="match status" value="1"/>
</dbReference>
<dbReference type="EMBL" id="VIIS01001730">
    <property type="protein sequence ID" value="KAF0293702.1"/>
    <property type="molecule type" value="Genomic_DNA"/>
</dbReference>
<feature type="domain" description="Ig-like" evidence="6">
    <location>
        <begin position="261"/>
        <end position="353"/>
    </location>
</feature>
<evidence type="ECO:0000313" key="8">
    <source>
        <dbReference type="EMBL" id="KAF0293702.1"/>
    </source>
</evidence>
<proteinExistence type="predicted"/>
<protein>
    <submittedName>
        <fullName evidence="8">Kin of IRRE-like protein 2</fullName>
    </submittedName>
</protein>
<feature type="domain" description="Ig-like" evidence="6">
    <location>
        <begin position="17"/>
        <end position="86"/>
    </location>
</feature>
<evidence type="ECO:0000259" key="7">
    <source>
        <dbReference type="PROSITE" id="PS50853"/>
    </source>
</evidence>
<reference evidence="8 9" key="1">
    <citation type="submission" date="2019-07" db="EMBL/GenBank/DDBJ databases">
        <title>Draft genome assembly of a fouling barnacle, Amphibalanus amphitrite (Darwin, 1854): The first reference genome for Thecostraca.</title>
        <authorList>
            <person name="Kim W."/>
        </authorList>
    </citation>
    <scope>NUCLEOTIDE SEQUENCE [LARGE SCALE GENOMIC DNA]</scope>
    <source>
        <strain evidence="8">SNU_AA5</strain>
        <tissue evidence="8">Soma without cirri and trophi</tissue>
    </source>
</reference>
<feature type="region of interest" description="Disordered" evidence="4">
    <location>
        <begin position="593"/>
        <end position="624"/>
    </location>
</feature>
<dbReference type="SMART" id="SM00060">
    <property type="entry name" value="FN3"/>
    <property type="match status" value="1"/>
</dbReference>
<keyword evidence="9" id="KW-1185">Reference proteome</keyword>
<dbReference type="InterPro" id="IPR013783">
    <property type="entry name" value="Ig-like_fold"/>
</dbReference>
<dbReference type="InterPro" id="IPR036179">
    <property type="entry name" value="Ig-like_dom_sf"/>
</dbReference>
<keyword evidence="5" id="KW-1133">Transmembrane helix</keyword>
<dbReference type="InterPro" id="IPR036116">
    <property type="entry name" value="FN3_sf"/>
</dbReference>
<dbReference type="Pfam" id="PF00041">
    <property type="entry name" value="fn3"/>
    <property type="match status" value="1"/>
</dbReference>
<dbReference type="Pfam" id="PF13927">
    <property type="entry name" value="Ig_3"/>
    <property type="match status" value="1"/>
</dbReference>
<dbReference type="InterPro" id="IPR003599">
    <property type="entry name" value="Ig_sub"/>
</dbReference>
<keyword evidence="2 5" id="KW-0472">Membrane</keyword>
<dbReference type="Gene3D" id="2.60.40.10">
    <property type="entry name" value="Immunoglobulins"/>
    <property type="match status" value="5"/>
</dbReference>
<dbReference type="InterPro" id="IPR003961">
    <property type="entry name" value="FN3_dom"/>
</dbReference>
<feature type="domain" description="Fibronectin type-III" evidence="7">
    <location>
        <begin position="454"/>
        <end position="549"/>
    </location>
</feature>
<comment type="subcellular location">
    <subcellularLocation>
        <location evidence="1">Membrane</location>
        <topology evidence="1">Single-pass membrane protein</topology>
    </subcellularLocation>
</comment>
<dbReference type="InterPro" id="IPR007110">
    <property type="entry name" value="Ig-like_dom"/>
</dbReference>
<keyword evidence="3" id="KW-1015">Disulfide bond</keyword>
<dbReference type="PROSITE" id="PS50835">
    <property type="entry name" value="IG_LIKE"/>
    <property type="match status" value="4"/>
</dbReference>
<comment type="caution">
    <text evidence="8">The sequence shown here is derived from an EMBL/GenBank/DDBJ whole genome shotgun (WGS) entry which is preliminary data.</text>
</comment>
<evidence type="ECO:0000256" key="1">
    <source>
        <dbReference type="ARBA" id="ARBA00004167"/>
    </source>
</evidence>
<dbReference type="GO" id="GO:0016020">
    <property type="term" value="C:membrane"/>
    <property type="evidence" value="ECO:0007669"/>
    <property type="project" value="UniProtKB-SubCell"/>
</dbReference>
<organism evidence="8 9">
    <name type="scientific">Amphibalanus amphitrite</name>
    <name type="common">Striped barnacle</name>
    <name type="synonym">Balanus amphitrite</name>
    <dbReference type="NCBI Taxonomy" id="1232801"/>
    <lineage>
        <taxon>Eukaryota</taxon>
        <taxon>Metazoa</taxon>
        <taxon>Ecdysozoa</taxon>
        <taxon>Arthropoda</taxon>
        <taxon>Crustacea</taxon>
        <taxon>Multicrustacea</taxon>
        <taxon>Cirripedia</taxon>
        <taxon>Thoracica</taxon>
        <taxon>Thoracicalcarea</taxon>
        <taxon>Balanomorpha</taxon>
        <taxon>Balanoidea</taxon>
        <taxon>Balanidae</taxon>
        <taxon>Amphibalaninae</taxon>
        <taxon>Amphibalanus</taxon>
    </lineage>
</organism>
<dbReference type="SMART" id="SM00409">
    <property type="entry name" value="IG"/>
    <property type="match status" value="3"/>
</dbReference>
<dbReference type="PANTHER" id="PTHR23278">
    <property type="entry name" value="SIDESTEP PROTEIN"/>
    <property type="match status" value="1"/>
</dbReference>
<dbReference type="SMART" id="SM00408">
    <property type="entry name" value="IGc2"/>
    <property type="match status" value="3"/>
</dbReference>
<dbReference type="CDD" id="cd00096">
    <property type="entry name" value="Ig"/>
    <property type="match status" value="1"/>
</dbReference>
<dbReference type="AlphaFoldDB" id="A0A6A4VSL8"/>
<evidence type="ECO:0000256" key="5">
    <source>
        <dbReference type="SAM" id="Phobius"/>
    </source>
</evidence>
<feature type="domain" description="Ig-like" evidence="6">
    <location>
        <begin position="358"/>
        <end position="432"/>
    </location>
</feature>
<dbReference type="OrthoDB" id="5843397at2759"/>
<evidence type="ECO:0000256" key="2">
    <source>
        <dbReference type="ARBA" id="ARBA00023136"/>
    </source>
</evidence>
<gene>
    <name evidence="8" type="primary">Kirrel2</name>
    <name evidence="8" type="ORF">FJT64_008561</name>
</gene>
<dbReference type="InterPro" id="IPR003598">
    <property type="entry name" value="Ig_sub2"/>
</dbReference>
<dbReference type="PROSITE" id="PS50853">
    <property type="entry name" value="FN3"/>
    <property type="match status" value="1"/>
</dbReference>
<evidence type="ECO:0000256" key="4">
    <source>
        <dbReference type="SAM" id="MobiDB-lite"/>
    </source>
</evidence>
<dbReference type="InterPro" id="IPR013162">
    <property type="entry name" value="CD80_C2-set"/>
</dbReference>
<evidence type="ECO:0000313" key="9">
    <source>
        <dbReference type="Proteomes" id="UP000440578"/>
    </source>
</evidence>
<keyword evidence="5" id="KW-0812">Transmembrane</keyword>
<dbReference type="Proteomes" id="UP000440578">
    <property type="component" value="Unassembled WGS sequence"/>
</dbReference>
<dbReference type="PANTHER" id="PTHR23278:SF19">
    <property type="entry name" value="OBSCURIN"/>
    <property type="match status" value="1"/>
</dbReference>
<evidence type="ECO:0000256" key="3">
    <source>
        <dbReference type="ARBA" id="ARBA00023157"/>
    </source>
</evidence>
<feature type="domain" description="Ig-like" evidence="6">
    <location>
        <begin position="158"/>
        <end position="250"/>
    </location>
</feature>
<dbReference type="SUPFAM" id="SSF49265">
    <property type="entry name" value="Fibronectin type III"/>
    <property type="match status" value="1"/>
</dbReference>
<name>A0A6A4VSL8_AMPAM</name>
<evidence type="ECO:0000259" key="6">
    <source>
        <dbReference type="PROSITE" id="PS50835"/>
    </source>
</evidence>
<sequence>MNSVAVQTVVGLVDGAVTLPCEASRPDPDDKLELVLWYRLGSKLPVLHLSPPALVLSSLRQLDRGVYVCRADFIQSPSRVGVTNLTLIGRPPPKLLWYWRGHLLDNTFENGPAGAVRNTLTLHHLARTDLRSELSCAASNSNLTEPRTTTLRLQLLLPPLDVSLSQLPDHLRAKVTYRVTCTARGSRPAARIRWLRGAYSPIVSGIRELPSADPNITVSELTLTADVGEDSLELTCLAENAQLPQRAAISATRSLPVHYPPQILLQIGRTLVASDIKEGNDVYFDCQVRANPPVTELSWYHQGKQLVSDRRSNVMIIDRSLVLPNVSRHQAGSYTCGASNAEGHNQSEPLLLQVMYLPRCQIEQQTVFFLPGRSFELRCQLQARPTQVRFKWDVNSTATEYRRAPLTRFSTSGSSSSVQHRLDSEESAEVRCWGSNAIGLQRTPCIFHLEPAGVPEPVQGCTVSNSTITSFDVRCKPGNDGGLPQTFVLEVRDVNTQQVIHSVSQKKAEFHVRGLSPGANFSVTVFASSARGRGQPHVLQVGTVTMIPDRIAYSRSAAAGPVAAVLGGLVLLLLLLAAAVIVSLRRRLPRRGPLKTAEQEAPEVTGSGRDQPSPDLLPTGSGARSLSGFSDCSVVSSPHQMTANYKSRLKRTDEDMFESADHVIPNPLDVYGHRSVDPVRTVGSLGRDPARSRSAHMPTSAAYRTFSDCGRLTVQDRDHSAV</sequence>
<dbReference type="SUPFAM" id="SSF48726">
    <property type="entry name" value="Immunoglobulin"/>
    <property type="match status" value="4"/>
</dbReference>
<dbReference type="Pfam" id="PF08205">
    <property type="entry name" value="C2-set_2"/>
    <property type="match status" value="1"/>
</dbReference>